<name>A0A368KUH8_9BACT</name>
<dbReference type="InterPro" id="IPR006905">
    <property type="entry name" value="Flavin_halogenase"/>
</dbReference>
<keyword evidence="2" id="KW-0503">Monooxygenase</keyword>
<dbReference type="GO" id="GO:0004497">
    <property type="term" value="F:monooxygenase activity"/>
    <property type="evidence" value="ECO:0007669"/>
    <property type="project" value="UniProtKB-KW"/>
</dbReference>
<evidence type="ECO:0000313" key="4">
    <source>
        <dbReference type="Proteomes" id="UP000253562"/>
    </source>
</evidence>
<evidence type="ECO:0000256" key="1">
    <source>
        <dbReference type="ARBA" id="ARBA00023002"/>
    </source>
</evidence>
<evidence type="ECO:0000313" key="3">
    <source>
        <dbReference type="EMBL" id="RCS54048.1"/>
    </source>
</evidence>
<keyword evidence="1" id="KW-0560">Oxidoreductase</keyword>
<accession>A0A368KUH8</accession>
<dbReference type="Pfam" id="PF13450">
    <property type="entry name" value="NAD_binding_8"/>
    <property type="match status" value="1"/>
</dbReference>
<dbReference type="Gene3D" id="3.50.50.60">
    <property type="entry name" value="FAD/NAD(P)-binding domain"/>
    <property type="match status" value="1"/>
</dbReference>
<dbReference type="InterPro" id="IPR036188">
    <property type="entry name" value="FAD/NAD-bd_sf"/>
</dbReference>
<dbReference type="InterPro" id="IPR050816">
    <property type="entry name" value="Flavin-dep_Halogenase_NPB"/>
</dbReference>
<protein>
    <recommendedName>
        <fullName evidence="5">FAD-dependent oxidoreductase</fullName>
    </recommendedName>
</protein>
<gene>
    <name evidence="3" type="ORF">DTL42_02525</name>
</gene>
<dbReference type="PANTHER" id="PTHR43747:SF5">
    <property type="entry name" value="FAD-BINDING DOMAIN-CONTAINING PROTEIN"/>
    <property type="match status" value="1"/>
</dbReference>
<reference evidence="3 4" key="1">
    <citation type="submission" date="2018-07" db="EMBL/GenBank/DDBJ databases">
        <title>Comparative genomes isolates from brazilian mangrove.</title>
        <authorList>
            <person name="De Araujo J.E."/>
            <person name="Taketani R.G."/>
            <person name="Silva M.C.P."/>
            <person name="Lourenco M.V."/>
            <person name="Oliveira V.M."/>
            <person name="Andreote F.D."/>
        </authorList>
    </citation>
    <scope>NUCLEOTIDE SEQUENCE [LARGE SCALE GENOMIC DNA]</scope>
    <source>
        <strain evidence="3 4">HEX PRIS-MGV</strain>
    </source>
</reference>
<evidence type="ECO:0000256" key="2">
    <source>
        <dbReference type="ARBA" id="ARBA00023033"/>
    </source>
</evidence>
<dbReference type="SUPFAM" id="SSF51905">
    <property type="entry name" value="FAD/NAD(P)-binding domain"/>
    <property type="match status" value="1"/>
</dbReference>
<sequence>MFVPRVDFVSEKLSVDIAVIGAGFGGSLAALLLHRIGFRVVLLERGSHPRFALGESSTPTADLVLRDLARQYDLPFLGTISRYGEWQQAFPDVVRGPKRGFSYFYHRPEEEFVSYADHRNELYVAASQDEVHADTHWLRSDVDTLFVRQVESAGIPYFDHTQVTIQSDKPSWQLTGLREGASSITIAAEFLIDATGKAAFLPQTLGLTPIGDRMRTHSQAIFAHMEGVTPWETLLNQQHGSLDDYPFPCDAAALHHLLQDAWMWQLRFDNGVTSVGIASSIPPHGNKRTSSAQQQWETTLQRYPSLAQQFATARVVAPGNEVCQTSRLQRQWSRFCGDNWALLPHTAGFVDPLYSSGIAQTVCGVERLCSLLERSWQREDMPARLQQYSQAMEAELDLLDELISGSYAAMSRFDLFVPYSMLYFAAATNYETERLATGFQPNQAMLCAADPAFRTMVSKVHQQLIQALQTPPDGQRYGRFFQVVAEAIAPFNIAGLCDTTVNNLYRYTAVDKS</sequence>
<dbReference type="Proteomes" id="UP000253562">
    <property type="component" value="Unassembled WGS sequence"/>
</dbReference>
<organism evidence="3 4">
    <name type="scientific">Bremerella cremea</name>
    <dbReference type="NCBI Taxonomy" id="1031537"/>
    <lineage>
        <taxon>Bacteria</taxon>
        <taxon>Pseudomonadati</taxon>
        <taxon>Planctomycetota</taxon>
        <taxon>Planctomycetia</taxon>
        <taxon>Pirellulales</taxon>
        <taxon>Pirellulaceae</taxon>
        <taxon>Bremerella</taxon>
    </lineage>
</organism>
<dbReference type="PANTHER" id="PTHR43747">
    <property type="entry name" value="FAD-BINDING PROTEIN"/>
    <property type="match status" value="1"/>
</dbReference>
<evidence type="ECO:0008006" key="5">
    <source>
        <dbReference type="Google" id="ProtNLM"/>
    </source>
</evidence>
<proteinExistence type="predicted"/>
<dbReference type="AlphaFoldDB" id="A0A368KUH8"/>
<comment type="caution">
    <text evidence="3">The sequence shown here is derived from an EMBL/GenBank/DDBJ whole genome shotgun (WGS) entry which is preliminary data.</text>
</comment>
<dbReference type="Pfam" id="PF04820">
    <property type="entry name" value="Trp_halogenase"/>
    <property type="match status" value="1"/>
</dbReference>
<dbReference type="EMBL" id="QPEX01000010">
    <property type="protein sequence ID" value="RCS54048.1"/>
    <property type="molecule type" value="Genomic_DNA"/>
</dbReference>